<feature type="transmembrane region" description="Helical" evidence="1">
    <location>
        <begin position="32"/>
        <end position="61"/>
    </location>
</feature>
<organism evidence="2 3">
    <name type="scientific">Nocardia aurea</name>
    <dbReference type="NCBI Taxonomy" id="2144174"/>
    <lineage>
        <taxon>Bacteria</taxon>
        <taxon>Bacillati</taxon>
        <taxon>Actinomycetota</taxon>
        <taxon>Actinomycetes</taxon>
        <taxon>Mycobacteriales</taxon>
        <taxon>Nocardiaceae</taxon>
        <taxon>Nocardia</taxon>
    </lineage>
</organism>
<evidence type="ECO:0000256" key="1">
    <source>
        <dbReference type="SAM" id="Phobius"/>
    </source>
</evidence>
<dbReference type="EMBL" id="JBFAKC010000006">
    <property type="protein sequence ID" value="MEV0709265.1"/>
    <property type="molecule type" value="Genomic_DNA"/>
</dbReference>
<sequence>MDALLAIVWALLKSVAVFGWWLLLFPMISAPIALAAVLGLFVGPVAGAVALGVFGAGMVLWRFTHPQTFERWITGRARSRFLTWFRYRRRWTRMLSACGLQVTYGEQIATPRLTNAQVGAFTDRVTLRMLPGQCPDDYTGRTAHLAHAFGVLECRAVVVGPSTVELAFRHHDSLAQPVTLPRTSVEWLWDQKDAA</sequence>
<name>A0ABV3FVG3_9NOCA</name>
<protein>
    <submittedName>
        <fullName evidence="2">Uncharacterized protein</fullName>
    </submittedName>
</protein>
<keyword evidence="3" id="KW-1185">Reference proteome</keyword>
<gene>
    <name evidence="2" type="ORF">AB0I48_17020</name>
</gene>
<reference evidence="2 3" key="1">
    <citation type="submission" date="2024-06" db="EMBL/GenBank/DDBJ databases">
        <title>The Natural Products Discovery Center: Release of the First 8490 Sequenced Strains for Exploring Actinobacteria Biosynthetic Diversity.</title>
        <authorList>
            <person name="Kalkreuter E."/>
            <person name="Kautsar S.A."/>
            <person name="Yang D."/>
            <person name="Bader C.D."/>
            <person name="Teijaro C.N."/>
            <person name="Fluegel L."/>
            <person name="Davis C.M."/>
            <person name="Simpson J.R."/>
            <person name="Lauterbach L."/>
            <person name="Steele A.D."/>
            <person name="Gui C."/>
            <person name="Meng S."/>
            <person name="Li G."/>
            <person name="Viehrig K."/>
            <person name="Ye F."/>
            <person name="Su P."/>
            <person name="Kiefer A.F."/>
            <person name="Nichols A."/>
            <person name="Cepeda A.J."/>
            <person name="Yan W."/>
            <person name="Fan B."/>
            <person name="Jiang Y."/>
            <person name="Adhikari A."/>
            <person name="Zheng C.-J."/>
            <person name="Schuster L."/>
            <person name="Cowan T.M."/>
            <person name="Smanski M.J."/>
            <person name="Chevrette M.G."/>
            <person name="De Carvalho L.P.S."/>
            <person name="Shen B."/>
        </authorList>
    </citation>
    <scope>NUCLEOTIDE SEQUENCE [LARGE SCALE GENOMIC DNA]</scope>
    <source>
        <strain evidence="2 3">NPDC050403</strain>
    </source>
</reference>
<keyword evidence="1" id="KW-1133">Transmembrane helix</keyword>
<keyword evidence="1" id="KW-0812">Transmembrane</keyword>
<keyword evidence="1" id="KW-0472">Membrane</keyword>
<proteinExistence type="predicted"/>
<comment type="caution">
    <text evidence="2">The sequence shown here is derived from an EMBL/GenBank/DDBJ whole genome shotgun (WGS) entry which is preliminary data.</text>
</comment>
<dbReference type="Proteomes" id="UP001551695">
    <property type="component" value="Unassembled WGS sequence"/>
</dbReference>
<evidence type="ECO:0000313" key="2">
    <source>
        <dbReference type="EMBL" id="MEV0709265.1"/>
    </source>
</evidence>
<accession>A0ABV3FVG3</accession>
<evidence type="ECO:0000313" key="3">
    <source>
        <dbReference type="Proteomes" id="UP001551695"/>
    </source>
</evidence>
<dbReference type="RefSeq" id="WP_357784620.1">
    <property type="nucleotide sequence ID" value="NZ_JBFAKC010000006.1"/>
</dbReference>